<dbReference type="Gene3D" id="3.40.50.1360">
    <property type="match status" value="1"/>
</dbReference>
<comment type="function">
    <text evidence="5">Repressor of the lactose catabolism operon. Galactose-6-phosphate is the inducer.</text>
</comment>
<dbReference type="EMBL" id="OY726395">
    <property type="protein sequence ID" value="CAJ1586618.1"/>
    <property type="molecule type" value="Genomic_DNA"/>
</dbReference>
<evidence type="ECO:0000256" key="3">
    <source>
        <dbReference type="ARBA" id="ARBA00023015"/>
    </source>
</evidence>
<dbReference type="PRINTS" id="PR00037">
    <property type="entry name" value="HTHLACR"/>
</dbReference>
<dbReference type="PROSITE" id="PS51000">
    <property type="entry name" value="HTH_DEOR_2"/>
    <property type="match status" value="1"/>
</dbReference>
<dbReference type="InterPro" id="IPR014036">
    <property type="entry name" value="DeoR-like_C"/>
</dbReference>
<dbReference type="Gene3D" id="1.10.10.10">
    <property type="entry name" value="Winged helix-like DNA-binding domain superfamily/Winged helix DNA-binding domain"/>
    <property type="match status" value="1"/>
</dbReference>
<dbReference type="InterPro" id="IPR050313">
    <property type="entry name" value="Carb_Metab_HTH_regulators"/>
</dbReference>
<evidence type="ECO:0000256" key="5">
    <source>
        <dbReference type="ARBA" id="ARBA00024937"/>
    </source>
</evidence>
<dbReference type="PANTHER" id="PTHR30363">
    <property type="entry name" value="HTH-TYPE TRANSCRIPTIONAL REGULATOR SRLR-RELATED"/>
    <property type="match status" value="1"/>
</dbReference>
<feature type="domain" description="HTH deoR-type" evidence="6">
    <location>
        <begin position="3"/>
        <end position="58"/>
    </location>
</feature>
<keyword evidence="8" id="KW-1185">Reference proteome</keyword>
<evidence type="ECO:0000313" key="8">
    <source>
        <dbReference type="Proteomes" id="UP001190466"/>
    </source>
</evidence>
<evidence type="ECO:0000259" key="6">
    <source>
        <dbReference type="PROSITE" id="PS51000"/>
    </source>
</evidence>
<keyword evidence="7" id="KW-0238">DNA-binding</keyword>
<dbReference type="SMART" id="SM00420">
    <property type="entry name" value="HTH_DEOR"/>
    <property type="match status" value="1"/>
</dbReference>
<dbReference type="RefSeq" id="WP_316512562.1">
    <property type="nucleotide sequence ID" value="NZ_OY726395.1"/>
</dbReference>
<dbReference type="Proteomes" id="UP001190466">
    <property type="component" value="Chromosome"/>
</dbReference>
<evidence type="ECO:0000256" key="1">
    <source>
        <dbReference type="ARBA" id="ARBA00021390"/>
    </source>
</evidence>
<dbReference type="Pfam" id="PF00455">
    <property type="entry name" value="DeoRC"/>
    <property type="match status" value="1"/>
</dbReference>
<dbReference type="SMART" id="SM01134">
    <property type="entry name" value="DeoRC"/>
    <property type="match status" value="1"/>
</dbReference>
<dbReference type="InterPro" id="IPR001034">
    <property type="entry name" value="DeoR_HTH"/>
</dbReference>
<dbReference type="InterPro" id="IPR036388">
    <property type="entry name" value="WH-like_DNA-bd_sf"/>
</dbReference>
<protein>
    <recommendedName>
        <fullName evidence="1">Lactose phosphotransferase system repressor</fullName>
    </recommendedName>
</protein>
<dbReference type="InterPro" id="IPR036390">
    <property type="entry name" value="WH_DNA-bd_sf"/>
</dbReference>
<dbReference type="SUPFAM" id="SSF46785">
    <property type="entry name" value="Winged helix' DNA-binding domain"/>
    <property type="match status" value="1"/>
</dbReference>
<evidence type="ECO:0000256" key="4">
    <source>
        <dbReference type="ARBA" id="ARBA00023163"/>
    </source>
</evidence>
<accession>A0ABN9P7W7</accession>
<dbReference type="Pfam" id="PF08220">
    <property type="entry name" value="HTH_DeoR"/>
    <property type="match status" value="1"/>
</dbReference>
<reference evidence="7 8" key="1">
    <citation type="submission" date="2023-08" db="EMBL/GenBank/DDBJ databases">
        <authorList>
            <person name="Folkvardsen B D."/>
            <person name="Norman A."/>
        </authorList>
    </citation>
    <scope>NUCLEOTIDE SEQUENCE [LARGE SCALE GENOMIC DNA]</scope>
    <source>
        <strain evidence="7 8">Mu0050</strain>
    </source>
</reference>
<proteinExistence type="predicted"/>
<gene>
    <name evidence="7" type="ORF">MU0050_004370</name>
</gene>
<keyword evidence="3" id="KW-0805">Transcription regulation</keyword>
<sequence>MTSESRQHEILLRVNTEGYVEAKALADDLGVDISTVRRDLDALARTGQVRRTHGGARPVSAAVVQLPYALKEAANRRQKRAIALTAAKYVRDGDTVILDSGSTTYEIAEAIQHRKGVTVIANDLRICKFVATVPRIRLLVTGGELLESVFTLVGERAVRFFDDYTADIAFLGADAVEPRAGVTNANTAVVPVKRAMVAAAETTVLVADSSKFGQRALAKVAAFDEIDLIITDKGLSDDDTQLYPVTISRVDSGETGPSTVTACE</sequence>
<keyword evidence="2" id="KW-0678">Repressor</keyword>
<dbReference type="InterPro" id="IPR037171">
    <property type="entry name" value="NagB/RpiA_transferase-like"/>
</dbReference>
<dbReference type="PANTHER" id="PTHR30363:SF4">
    <property type="entry name" value="GLYCEROL-3-PHOSPHATE REGULON REPRESSOR"/>
    <property type="match status" value="1"/>
</dbReference>
<evidence type="ECO:0000256" key="2">
    <source>
        <dbReference type="ARBA" id="ARBA00022491"/>
    </source>
</evidence>
<dbReference type="SUPFAM" id="SSF100950">
    <property type="entry name" value="NagB/RpiA/CoA transferase-like"/>
    <property type="match status" value="1"/>
</dbReference>
<keyword evidence="4" id="KW-0804">Transcription</keyword>
<dbReference type="GO" id="GO:0003677">
    <property type="term" value="F:DNA binding"/>
    <property type="evidence" value="ECO:0007669"/>
    <property type="project" value="UniProtKB-KW"/>
</dbReference>
<evidence type="ECO:0000313" key="7">
    <source>
        <dbReference type="EMBL" id="CAJ1586618.1"/>
    </source>
</evidence>
<organism evidence="7 8">
    <name type="scientific">[Mycobacterium] wendilense</name>
    <dbReference type="NCBI Taxonomy" id="3064284"/>
    <lineage>
        <taxon>Bacteria</taxon>
        <taxon>Bacillati</taxon>
        <taxon>Actinomycetota</taxon>
        <taxon>Actinomycetes</taxon>
        <taxon>Mycobacteriales</taxon>
        <taxon>Mycobacteriaceae</taxon>
        <taxon>Mycolicibacter</taxon>
    </lineage>
</organism>
<name>A0ABN9P7W7_9MYCO</name>